<reference evidence="2" key="1">
    <citation type="journal article" date="2019" name="Int. J. Syst. Evol. Microbiol.">
        <title>The Global Catalogue of Microorganisms (GCM) 10K type strain sequencing project: providing services to taxonomists for standard genome sequencing and annotation.</title>
        <authorList>
            <consortium name="The Broad Institute Genomics Platform"/>
            <consortium name="The Broad Institute Genome Sequencing Center for Infectious Disease"/>
            <person name="Wu L."/>
            <person name="Ma J."/>
        </authorList>
    </citation>
    <scope>NUCLEOTIDE SEQUENCE [LARGE SCALE GENOMIC DNA]</scope>
    <source>
        <strain evidence="2">JCM 19173</strain>
    </source>
</reference>
<dbReference type="EMBL" id="BMPE01000007">
    <property type="protein sequence ID" value="GGL06490.1"/>
    <property type="molecule type" value="Genomic_DNA"/>
</dbReference>
<proteinExistence type="predicted"/>
<sequence>MYATSDSLWALMYALRDRRRVRLILNAALQVEQAGGWSDLRYFLSLAPQPEVTVMVGEDLLAPGVVYVLPPDGFDLTPPYDWPGLGRVREPHLLCPHPVRPVLAAPVTPTDFPLPVRLHDADTVDARCAADPWWFPWLD</sequence>
<name>A0ABQ2FKA9_9DEIO</name>
<gene>
    <name evidence="1" type="ORF">GCM10010844_26590</name>
</gene>
<evidence type="ECO:0000313" key="1">
    <source>
        <dbReference type="EMBL" id="GGL06490.1"/>
    </source>
</evidence>
<protein>
    <submittedName>
        <fullName evidence="1">Uncharacterized protein</fullName>
    </submittedName>
</protein>
<keyword evidence="2" id="KW-1185">Reference proteome</keyword>
<evidence type="ECO:0000313" key="2">
    <source>
        <dbReference type="Proteomes" id="UP000604341"/>
    </source>
</evidence>
<dbReference type="Proteomes" id="UP000604341">
    <property type="component" value="Unassembled WGS sequence"/>
</dbReference>
<accession>A0ABQ2FKA9</accession>
<organism evidence="1 2">
    <name type="scientific">Deinococcus radiotolerans</name>
    <dbReference type="NCBI Taxonomy" id="1309407"/>
    <lineage>
        <taxon>Bacteria</taxon>
        <taxon>Thermotogati</taxon>
        <taxon>Deinococcota</taxon>
        <taxon>Deinococci</taxon>
        <taxon>Deinococcales</taxon>
        <taxon>Deinococcaceae</taxon>
        <taxon>Deinococcus</taxon>
    </lineage>
</organism>
<comment type="caution">
    <text evidence="1">The sequence shown here is derived from an EMBL/GenBank/DDBJ whole genome shotgun (WGS) entry which is preliminary data.</text>
</comment>